<dbReference type="STRING" id="350688.Clos_1013"/>
<feature type="transmembrane region" description="Helical" evidence="6">
    <location>
        <begin position="39"/>
        <end position="59"/>
    </location>
</feature>
<feature type="transmembrane region" description="Helical" evidence="6">
    <location>
        <begin position="12"/>
        <end position="33"/>
    </location>
</feature>
<evidence type="ECO:0000256" key="1">
    <source>
        <dbReference type="ARBA" id="ARBA00004651"/>
    </source>
</evidence>
<dbReference type="Pfam" id="PF02361">
    <property type="entry name" value="CbiQ"/>
    <property type="match status" value="1"/>
</dbReference>
<dbReference type="AlphaFoldDB" id="A8MG22"/>
<keyword evidence="8" id="KW-1185">Reference proteome</keyword>
<dbReference type="OrthoDB" id="9815246at2"/>
<keyword evidence="4 6" id="KW-1133">Transmembrane helix</keyword>
<dbReference type="RefSeq" id="WP_012158872.1">
    <property type="nucleotide sequence ID" value="NC_009922.1"/>
</dbReference>
<sequence>MLIDKYAYINKLANFNPYIKFTMVAMALAIATIVSNNYVNILILITMSLLTVVVGGIPLNRYIKALLIPLVFLVVSIVSVLISISQKDVYVARIEVLRYYIGFTEESLFQSIHILTRVFACLSATFFLAFTTSINQLIRIFKKLRVPNVVIELLILTYRSIFIFLEEMQEIYRAQEIRFGYSGYRNSFRSTALLMKSLFIRVLQKYEDMVISLECKLYNGEFKIGD</sequence>
<dbReference type="CDD" id="cd16914">
    <property type="entry name" value="EcfT"/>
    <property type="match status" value="1"/>
</dbReference>
<keyword evidence="2" id="KW-1003">Cell membrane</keyword>
<keyword evidence="5 6" id="KW-0472">Membrane</keyword>
<dbReference type="InterPro" id="IPR003339">
    <property type="entry name" value="ABC/ECF_trnsptr_transmembrane"/>
</dbReference>
<gene>
    <name evidence="7" type="ordered locus">Clos_1013</name>
</gene>
<reference evidence="8" key="1">
    <citation type="submission" date="2007-10" db="EMBL/GenBank/DDBJ databases">
        <title>Complete genome of Alkaliphilus oremlandii OhILAs.</title>
        <authorList>
            <person name="Copeland A."/>
            <person name="Lucas S."/>
            <person name="Lapidus A."/>
            <person name="Barry K."/>
            <person name="Detter J.C."/>
            <person name="Glavina del Rio T."/>
            <person name="Hammon N."/>
            <person name="Israni S."/>
            <person name="Dalin E."/>
            <person name="Tice H."/>
            <person name="Pitluck S."/>
            <person name="Chain P."/>
            <person name="Malfatti S."/>
            <person name="Shin M."/>
            <person name="Vergez L."/>
            <person name="Schmutz J."/>
            <person name="Larimer F."/>
            <person name="Land M."/>
            <person name="Hauser L."/>
            <person name="Kyrpides N."/>
            <person name="Mikhailova N."/>
            <person name="Stolz J.F."/>
            <person name="Dawson A."/>
            <person name="Fisher E."/>
            <person name="Crable B."/>
            <person name="Perera E."/>
            <person name="Lisak J."/>
            <person name="Ranganathan M."/>
            <person name="Basu P."/>
            <person name="Richardson P."/>
        </authorList>
    </citation>
    <scope>NUCLEOTIDE SEQUENCE [LARGE SCALE GENOMIC DNA]</scope>
    <source>
        <strain evidence="8">OhILAs</strain>
    </source>
</reference>
<dbReference type="HOGENOM" id="CLU_056469_5_0_9"/>
<dbReference type="KEGG" id="aoe:Clos_1013"/>
<dbReference type="GO" id="GO:0043190">
    <property type="term" value="C:ATP-binding cassette (ABC) transporter complex"/>
    <property type="evidence" value="ECO:0007669"/>
    <property type="project" value="InterPro"/>
</dbReference>
<comment type="subcellular location">
    <subcellularLocation>
        <location evidence="1">Cell membrane</location>
        <topology evidence="1">Multi-pass membrane protein</topology>
    </subcellularLocation>
</comment>
<organism evidence="7 8">
    <name type="scientific">Alkaliphilus oremlandii (strain OhILAs)</name>
    <name type="common">Clostridium oremlandii (strain OhILAs)</name>
    <dbReference type="NCBI Taxonomy" id="350688"/>
    <lineage>
        <taxon>Bacteria</taxon>
        <taxon>Bacillati</taxon>
        <taxon>Bacillota</taxon>
        <taxon>Clostridia</taxon>
        <taxon>Peptostreptococcales</taxon>
        <taxon>Natronincolaceae</taxon>
        <taxon>Alkaliphilus</taxon>
    </lineage>
</organism>
<dbReference type="PANTHER" id="PTHR43723">
    <property type="entry name" value="COBALT TRANSPORT PROTEIN CBIQ"/>
    <property type="match status" value="1"/>
</dbReference>
<proteinExistence type="predicted"/>
<name>A8MG22_ALKOO</name>
<evidence type="ECO:0000256" key="2">
    <source>
        <dbReference type="ARBA" id="ARBA00022475"/>
    </source>
</evidence>
<evidence type="ECO:0000313" key="8">
    <source>
        <dbReference type="Proteomes" id="UP000000269"/>
    </source>
</evidence>
<protein>
    <submittedName>
        <fullName evidence="7">Cobalt ABC transporter, inner membrane subunit CbiQ</fullName>
    </submittedName>
</protein>
<dbReference type="InterPro" id="IPR012809">
    <property type="entry name" value="ECF_CbiQ"/>
</dbReference>
<dbReference type="EMBL" id="CP000853">
    <property type="protein sequence ID" value="ABW18560.1"/>
    <property type="molecule type" value="Genomic_DNA"/>
</dbReference>
<feature type="transmembrane region" description="Helical" evidence="6">
    <location>
        <begin position="66"/>
        <end position="84"/>
    </location>
</feature>
<dbReference type="GO" id="GO:0006824">
    <property type="term" value="P:cobalt ion transport"/>
    <property type="evidence" value="ECO:0007669"/>
    <property type="project" value="InterPro"/>
</dbReference>
<feature type="transmembrane region" description="Helical" evidence="6">
    <location>
        <begin position="114"/>
        <end position="134"/>
    </location>
</feature>
<evidence type="ECO:0000256" key="6">
    <source>
        <dbReference type="SAM" id="Phobius"/>
    </source>
</evidence>
<evidence type="ECO:0000256" key="3">
    <source>
        <dbReference type="ARBA" id="ARBA00022692"/>
    </source>
</evidence>
<accession>A8MG22</accession>
<evidence type="ECO:0000313" key="7">
    <source>
        <dbReference type="EMBL" id="ABW18560.1"/>
    </source>
</evidence>
<evidence type="ECO:0000256" key="4">
    <source>
        <dbReference type="ARBA" id="ARBA00022989"/>
    </source>
</evidence>
<dbReference type="NCBIfam" id="TIGR02454">
    <property type="entry name" value="ECF_T_CbiQ"/>
    <property type="match status" value="1"/>
</dbReference>
<dbReference type="PANTHER" id="PTHR43723:SF1">
    <property type="entry name" value="COBALT TRANSPORT PROTEIN CBIQ"/>
    <property type="match status" value="1"/>
</dbReference>
<keyword evidence="3 6" id="KW-0812">Transmembrane</keyword>
<dbReference type="Proteomes" id="UP000000269">
    <property type="component" value="Chromosome"/>
</dbReference>
<dbReference type="InterPro" id="IPR052770">
    <property type="entry name" value="Cobalt_transport_CbiQ"/>
</dbReference>
<dbReference type="eggNOG" id="COG0619">
    <property type="taxonomic scope" value="Bacteria"/>
</dbReference>
<evidence type="ECO:0000256" key="5">
    <source>
        <dbReference type="ARBA" id="ARBA00023136"/>
    </source>
</evidence>